<dbReference type="Gene3D" id="3.30.565.10">
    <property type="entry name" value="Histidine kinase-like ATPase, C-terminal domain"/>
    <property type="match status" value="1"/>
</dbReference>
<dbReference type="InterPro" id="IPR005467">
    <property type="entry name" value="His_kinase_dom"/>
</dbReference>
<keyword evidence="9 17" id="KW-0418">Kinase</keyword>
<dbReference type="Pfam" id="PF00672">
    <property type="entry name" value="HAMP"/>
    <property type="match status" value="1"/>
</dbReference>
<evidence type="ECO:0000256" key="2">
    <source>
        <dbReference type="ARBA" id="ARBA00004651"/>
    </source>
</evidence>
<evidence type="ECO:0000313" key="17">
    <source>
        <dbReference type="EMBL" id="MEI5909702.1"/>
    </source>
</evidence>
<evidence type="ECO:0000256" key="1">
    <source>
        <dbReference type="ARBA" id="ARBA00000085"/>
    </source>
</evidence>
<dbReference type="Gene3D" id="6.10.340.10">
    <property type="match status" value="1"/>
</dbReference>
<evidence type="ECO:0000256" key="12">
    <source>
        <dbReference type="ARBA" id="ARBA00023012"/>
    </source>
</evidence>
<evidence type="ECO:0000256" key="4">
    <source>
        <dbReference type="ARBA" id="ARBA00022475"/>
    </source>
</evidence>
<keyword evidence="5" id="KW-0597">Phosphoprotein</keyword>
<name>A0ABU8HKV6_9BACI</name>
<evidence type="ECO:0000256" key="14">
    <source>
        <dbReference type="SAM" id="Phobius"/>
    </source>
</evidence>
<dbReference type="SUPFAM" id="SSF55874">
    <property type="entry name" value="ATPase domain of HSP90 chaperone/DNA topoisomerase II/histidine kinase"/>
    <property type="match status" value="1"/>
</dbReference>
<proteinExistence type="predicted"/>
<dbReference type="InterPro" id="IPR036097">
    <property type="entry name" value="HisK_dim/P_sf"/>
</dbReference>
<comment type="caution">
    <text evidence="17">The sequence shown here is derived from an EMBL/GenBank/DDBJ whole genome shotgun (WGS) entry which is preliminary data.</text>
</comment>
<keyword evidence="11 14" id="KW-1133">Transmembrane helix</keyword>
<dbReference type="InterPro" id="IPR003660">
    <property type="entry name" value="HAMP_dom"/>
</dbReference>
<evidence type="ECO:0000256" key="13">
    <source>
        <dbReference type="ARBA" id="ARBA00023136"/>
    </source>
</evidence>
<dbReference type="Pfam" id="PF00512">
    <property type="entry name" value="HisKA"/>
    <property type="match status" value="1"/>
</dbReference>
<dbReference type="PROSITE" id="PS50885">
    <property type="entry name" value="HAMP"/>
    <property type="match status" value="1"/>
</dbReference>
<accession>A0ABU8HKV6</accession>
<evidence type="ECO:0000313" key="18">
    <source>
        <dbReference type="Proteomes" id="UP001312865"/>
    </source>
</evidence>
<dbReference type="PROSITE" id="PS50109">
    <property type="entry name" value="HIS_KIN"/>
    <property type="match status" value="1"/>
</dbReference>
<dbReference type="Proteomes" id="UP001312865">
    <property type="component" value="Unassembled WGS sequence"/>
</dbReference>
<dbReference type="InterPro" id="IPR036890">
    <property type="entry name" value="HATPase_C_sf"/>
</dbReference>
<comment type="subcellular location">
    <subcellularLocation>
        <location evidence="2">Cell membrane</location>
        <topology evidence="2">Multi-pass membrane protein</topology>
    </subcellularLocation>
</comment>
<evidence type="ECO:0000256" key="3">
    <source>
        <dbReference type="ARBA" id="ARBA00012438"/>
    </source>
</evidence>
<dbReference type="Gene3D" id="1.10.287.130">
    <property type="match status" value="1"/>
</dbReference>
<gene>
    <name evidence="17" type="ORF">WAK64_22180</name>
</gene>
<sequence>MYEEVNQEYLKETYEDVITIGAEQTFQSREFPEAAYIEYVSSELVVLEQYNSPHHKGYQYVYKDLLTTADQYEVDLFVPEKESNFLVLYFPVENVLFENKIFYSSLGFFIVILLLILIWYAKLTSIQIIYPIQELLRGVEHISKGNFETTIHSKANRELDELKDGINAMALKIGKEVKLKEHSELLRQQLILDISHDLKTPLANIQGYAETLSYLIDISMEDRQKFIQIIRSNSLRANDLIEDLFELSRLDLDSSEFQLTKHDINEWFRLVISSFIDEFEEKKIRYDIDIPEDNPVVAKINPKSLERAITNLINNSILYSNKYIALSLKTEETNLIIKIEDRGIGIPEQYNEKIFDPFIRLDSSRNSKAGGSGLGLAITKKIIDKHNGTISLDSTYKEGSRFIIRLPI</sequence>
<evidence type="ECO:0000259" key="15">
    <source>
        <dbReference type="PROSITE" id="PS50109"/>
    </source>
</evidence>
<dbReference type="SUPFAM" id="SSF158472">
    <property type="entry name" value="HAMP domain-like"/>
    <property type="match status" value="1"/>
</dbReference>
<dbReference type="EC" id="2.7.13.3" evidence="3"/>
<dbReference type="CDD" id="cd00082">
    <property type="entry name" value="HisKA"/>
    <property type="match status" value="1"/>
</dbReference>
<dbReference type="EMBL" id="JBBAXC010000037">
    <property type="protein sequence ID" value="MEI5909702.1"/>
    <property type="molecule type" value="Genomic_DNA"/>
</dbReference>
<dbReference type="SMART" id="SM00388">
    <property type="entry name" value="HisKA"/>
    <property type="match status" value="1"/>
</dbReference>
<dbReference type="InterPro" id="IPR003661">
    <property type="entry name" value="HisK_dim/P_dom"/>
</dbReference>
<dbReference type="PRINTS" id="PR00344">
    <property type="entry name" value="BCTRLSENSOR"/>
</dbReference>
<comment type="catalytic activity">
    <reaction evidence="1">
        <text>ATP + protein L-histidine = ADP + protein N-phospho-L-histidine.</text>
        <dbReference type="EC" id="2.7.13.3"/>
    </reaction>
</comment>
<evidence type="ECO:0000256" key="9">
    <source>
        <dbReference type="ARBA" id="ARBA00022777"/>
    </source>
</evidence>
<dbReference type="PANTHER" id="PTHR45528">
    <property type="entry name" value="SENSOR HISTIDINE KINASE CPXA"/>
    <property type="match status" value="1"/>
</dbReference>
<evidence type="ECO:0000259" key="16">
    <source>
        <dbReference type="PROSITE" id="PS50885"/>
    </source>
</evidence>
<dbReference type="PANTHER" id="PTHR45528:SF1">
    <property type="entry name" value="SENSOR HISTIDINE KINASE CPXA"/>
    <property type="match status" value="1"/>
</dbReference>
<evidence type="ECO:0000256" key="11">
    <source>
        <dbReference type="ARBA" id="ARBA00022989"/>
    </source>
</evidence>
<dbReference type="CDD" id="cd06225">
    <property type="entry name" value="HAMP"/>
    <property type="match status" value="1"/>
</dbReference>
<dbReference type="SMART" id="SM00304">
    <property type="entry name" value="HAMP"/>
    <property type="match status" value="1"/>
</dbReference>
<dbReference type="RefSeq" id="WP_336589146.1">
    <property type="nucleotide sequence ID" value="NZ_JBBAXC010000037.1"/>
</dbReference>
<keyword evidence="6" id="KW-0808">Transferase</keyword>
<reference evidence="17 18" key="1">
    <citation type="journal article" date="2018" name="J. Microbiol.">
        <title>Bacillus spongiae sp. nov., isolated from sponge of Jeju Island.</title>
        <authorList>
            <person name="Lee G.E."/>
            <person name="Im W.T."/>
            <person name="Park J.S."/>
        </authorList>
    </citation>
    <scope>NUCLEOTIDE SEQUENCE [LARGE SCALE GENOMIC DNA]</scope>
    <source>
        <strain evidence="17 18">135PIL107-10</strain>
    </source>
</reference>
<evidence type="ECO:0000256" key="6">
    <source>
        <dbReference type="ARBA" id="ARBA00022679"/>
    </source>
</evidence>
<evidence type="ECO:0000256" key="10">
    <source>
        <dbReference type="ARBA" id="ARBA00022840"/>
    </source>
</evidence>
<evidence type="ECO:0000256" key="8">
    <source>
        <dbReference type="ARBA" id="ARBA00022741"/>
    </source>
</evidence>
<keyword evidence="4" id="KW-1003">Cell membrane</keyword>
<keyword evidence="10" id="KW-0067">ATP-binding</keyword>
<feature type="domain" description="HAMP" evidence="16">
    <location>
        <begin position="126"/>
        <end position="178"/>
    </location>
</feature>
<dbReference type="InterPro" id="IPR050398">
    <property type="entry name" value="HssS/ArlS-like"/>
</dbReference>
<protein>
    <recommendedName>
        <fullName evidence="3">histidine kinase</fullName>
        <ecNumber evidence="3">2.7.13.3</ecNumber>
    </recommendedName>
</protein>
<evidence type="ECO:0000256" key="5">
    <source>
        <dbReference type="ARBA" id="ARBA00022553"/>
    </source>
</evidence>
<feature type="domain" description="Histidine kinase" evidence="15">
    <location>
        <begin position="193"/>
        <end position="408"/>
    </location>
</feature>
<dbReference type="InterPro" id="IPR003594">
    <property type="entry name" value="HATPase_dom"/>
</dbReference>
<evidence type="ECO:0000256" key="7">
    <source>
        <dbReference type="ARBA" id="ARBA00022692"/>
    </source>
</evidence>
<keyword evidence="7 14" id="KW-0812">Transmembrane</keyword>
<organism evidence="17 18">
    <name type="scientific">Bacillus spongiae</name>
    <dbReference type="NCBI Taxonomy" id="2683610"/>
    <lineage>
        <taxon>Bacteria</taxon>
        <taxon>Bacillati</taxon>
        <taxon>Bacillota</taxon>
        <taxon>Bacilli</taxon>
        <taxon>Bacillales</taxon>
        <taxon>Bacillaceae</taxon>
        <taxon>Bacillus</taxon>
    </lineage>
</organism>
<dbReference type="GO" id="GO:0016301">
    <property type="term" value="F:kinase activity"/>
    <property type="evidence" value="ECO:0007669"/>
    <property type="project" value="UniProtKB-KW"/>
</dbReference>
<keyword evidence="13 14" id="KW-0472">Membrane</keyword>
<feature type="transmembrane region" description="Helical" evidence="14">
    <location>
        <begin position="101"/>
        <end position="121"/>
    </location>
</feature>
<dbReference type="InterPro" id="IPR004358">
    <property type="entry name" value="Sig_transdc_His_kin-like_C"/>
</dbReference>
<keyword evidence="18" id="KW-1185">Reference proteome</keyword>
<keyword evidence="8" id="KW-0547">Nucleotide-binding</keyword>
<dbReference type="SMART" id="SM00387">
    <property type="entry name" value="HATPase_c"/>
    <property type="match status" value="1"/>
</dbReference>
<dbReference type="Pfam" id="PF02518">
    <property type="entry name" value="HATPase_c"/>
    <property type="match status" value="1"/>
</dbReference>
<dbReference type="SUPFAM" id="SSF47384">
    <property type="entry name" value="Homodimeric domain of signal transducing histidine kinase"/>
    <property type="match status" value="1"/>
</dbReference>
<keyword evidence="12" id="KW-0902">Two-component regulatory system</keyword>